<dbReference type="PANTHER" id="PTHR43591">
    <property type="entry name" value="METHYLTRANSFERASE"/>
    <property type="match status" value="1"/>
</dbReference>
<evidence type="ECO:0000256" key="3">
    <source>
        <dbReference type="ARBA" id="ARBA00022691"/>
    </source>
</evidence>
<dbReference type="EMBL" id="CAFBPZ010000103">
    <property type="protein sequence ID" value="CAB5041379.1"/>
    <property type="molecule type" value="Genomic_DNA"/>
</dbReference>
<dbReference type="InterPro" id="IPR004033">
    <property type="entry name" value="UbiE/COQ5_MeTrFase"/>
</dbReference>
<protein>
    <submittedName>
        <fullName evidence="4">Unannotated protein</fullName>
    </submittedName>
</protein>
<accession>A0A6J7F889</accession>
<dbReference type="InterPro" id="IPR029063">
    <property type="entry name" value="SAM-dependent_MTases_sf"/>
</dbReference>
<keyword evidence="3" id="KW-0949">S-adenosyl-L-methionine</keyword>
<keyword evidence="1" id="KW-0489">Methyltransferase</keyword>
<evidence type="ECO:0000313" key="4">
    <source>
        <dbReference type="EMBL" id="CAB4887593.1"/>
    </source>
</evidence>
<dbReference type="HAMAP" id="MF_01813">
    <property type="entry name" value="MenG_UbiE_methyltr"/>
    <property type="match status" value="1"/>
</dbReference>
<dbReference type="SUPFAM" id="SSF53335">
    <property type="entry name" value="S-adenosyl-L-methionine-dependent methyltransferases"/>
    <property type="match status" value="1"/>
</dbReference>
<dbReference type="GO" id="GO:0042181">
    <property type="term" value="P:ketone biosynthetic process"/>
    <property type="evidence" value="ECO:0007669"/>
    <property type="project" value="UniProtKB-ARBA"/>
</dbReference>
<proteinExistence type="inferred from homology"/>
<dbReference type="AlphaFoldDB" id="A0A6J7F889"/>
<dbReference type="PROSITE" id="PS01184">
    <property type="entry name" value="UBIE_2"/>
    <property type="match status" value="1"/>
</dbReference>
<dbReference type="GO" id="GO:0032259">
    <property type="term" value="P:methylation"/>
    <property type="evidence" value="ECO:0007669"/>
    <property type="project" value="UniProtKB-KW"/>
</dbReference>
<dbReference type="Pfam" id="PF01209">
    <property type="entry name" value="Ubie_methyltran"/>
    <property type="match status" value="1"/>
</dbReference>
<dbReference type="EMBL" id="CAFBMC010000002">
    <property type="protein sequence ID" value="CAB4887593.1"/>
    <property type="molecule type" value="Genomic_DNA"/>
</dbReference>
<dbReference type="NCBIfam" id="NF001241">
    <property type="entry name" value="PRK00216.1-2"/>
    <property type="match status" value="1"/>
</dbReference>
<evidence type="ECO:0000256" key="1">
    <source>
        <dbReference type="ARBA" id="ARBA00022603"/>
    </source>
</evidence>
<dbReference type="Gene3D" id="3.40.50.150">
    <property type="entry name" value="Vaccinia Virus protein VP39"/>
    <property type="match status" value="1"/>
</dbReference>
<dbReference type="InterPro" id="IPR023576">
    <property type="entry name" value="UbiE/COQ5_MeTrFase_CS"/>
</dbReference>
<dbReference type="CDD" id="cd02440">
    <property type="entry name" value="AdoMet_MTases"/>
    <property type="match status" value="1"/>
</dbReference>
<gene>
    <name evidence="4" type="ORF">UFOPK3495_00051</name>
    <name evidence="5" type="ORF">UFOPK4237_01305</name>
</gene>
<reference evidence="4" key="1">
    <citation type="submission" date="2020-05" db="EMBL/GenBank/DDBJ databases">
        <authorList>
            <person name="Chiriac C."/>
            <person name="Salcher M."/>
            <person name="Ghai R."/>
            <person name="Kavagutti S V."/>
        </authorList>
    </citation>
    <scope>NUCLEOTIDE SEQUENCE</scope>
</reference>
<dbReference type="PANTHER" id="PTHR43591:SF24">
    <property type="entry name" value="2-METHOXY-6-POLYPRENYL-1,4-BENZOQUINOL METHYLASE, MITOCHONDRIAL"/>
    <property type="match status" value="1"/>
</dbReference>
<sequence>MSRADLSKDPAAVAAMFDGVAQRYDLANDVLALGQTRIWRRAVVQAVKPVRGEMILDLAAGTGTSSVPFAKVGAHVIPTDFSLGMLRVGHERQPDLPFVAGDGLNLPYRDNSFDAATISFGLRNLTDRSAGLAEFKRVLKPGGRLVICEFSSPTLKPLRTIYTEYLMKALPAVATKVATNPAAYVYLAESIRAWPAQAELAEEILVAGFSEVQWRNLTGGIVAVHRAVNP</sequence>
<dbReference type="NCBIfam" id="TIGR01934">
    <property type="entry name" value="MenG_MenH_UbiE"/>
    <property type="match status" value="1"/>
</dbReference>
<name>A0A6J7F889_9ZZZZ</name>
<keyword evidence="2" id="KW-0808">Transferase</keyword>
<organism evidence="4">
    <name type="scientific">freshwater metagenome</name>
    <dbReference type="NCBI Taxonomy" id="449393"/>
    <lineage>
        <taxon>unclassified sequences</taxon>
        <taxon>metagenomes</taxon>
        <taxon>ecological metagenomes</taxon>
    </lineage>
</organism>
<evidence type="ECO:0000313" key="5">
    <source>
        <dbReference type="EMBL" id="CAB5041379.1"/>
    </source>
</evidence>
<dbReference type="GO" id="GO:0008168">
    <property type="term" value="F:methyltransferase activity"/>
    <property type="evidence" value="ECO:0007669"/>
    <property type="project" value="UniProtKB-KW"/>
</dbReference>
<evidence type="ECO:0000256" key="2">
    <source>
        <dbReference type="ARBA" id="ARBA00022679"/>
    </source>
</evidence>
<dbReference type="PROSITE" id="PS51608">
    <property type="entry name" value="SAM_MT_UBIE"/>
    <property type="match status" value="1"/>
</dbReference>